<dbReference type="PANTHER" id="PTHR19229:SF250">
    <property type="entry name" value="ABC TRANSPORTER DOMAIN-CONTAINING PROTEIN-RELATED"/>
    <property type="match status" value="1"/>
</dbReference>
<sequence length="1810" mass="203938">MAFFWRHTRLLLVNSARIALRRWSGFLVKHLLTALVGSGLLLLFLQFYEKTFFDQDDFTLKKRVPFNESEGIHASHHYAVLVYGPDSTLPFMEHLRLHKFAIVESQEDLVDAIQKHDVFGVELFEAADTKGASRDPRLRYKIYGLRQELQNLNRDWEYLSNPLFVDIKHLIQTVPLYEIKFNLDALYRDWTLNDRDGTDPERVVLEPLPDPLRANGATYYMDGQQSMLSISIFQGSLLIILVMIARDTFSEKLTGMRAYLGVMGICRNTLYFSHFIECFASVFLHSILLFLCLVTYLNTVVGILMFITLALYALAAASFVMLFTAFFRSDIGLIIGTIVMWVGSIALPADNAFFHFGKAMAVAISPNIALQYAFRALAEEYVFYQQNYAFNYTFSYAGLVPMWCMFLLHSVVATALGLLLEAICPVNDCPTFRPRQWLRRMKVQCEERDPEPSGDLDCLFPWEMILRSMEDCDVRVDQMTKQFCKSGKPAVDRFTFKAYRNEVTVLLGHNGAGKSTAFNVMCGIERPTSGKVRICGLDIGESSNLTACRQNISYCPQTNPIFRNMTVREHLCFFKALKSSEADMPNGDRQVTQLMTDLDILDLADKKAYKLSGGQLRKLCIGIALAGNSPVVLLDEPTAGIDTVARKTIDDVIHRYRKGRTIILTTHYMDEAEEVGDRIAIMAKGRLCTYGSPEFLKRRFGQGYVVTIELLEAEDCKTDSTFDQRAQLIQEFVAKQVPLWKFIRRTGIENRIKMCLPFDARSSYARLFESLEKNKELLQIRNYTIHLNTLEQVFLTVGELVDDNARDRPKPSPEKVASTLTSTLKEPRTSGFPRLVQQVTALITKRLYYIRRSPKCTVCSLLFPAIFVFTTLLLRNLSNGGYGTSTSIVRNIGSSTRCFGEHVVEVAEGSTPSTDRLALAVPPQSTVQRIRSNDSEHFPALPPVAFGFLPSTNETTTRILFNPNAYQSIFFALNVFGNAQLGRRDAIDFSLESLPGKSDVKVILESYFVPVVTCFSLGMLASGSIVFLNEERRSLFQHQQYLTTTFKVTYWMCQLLFDFTIYASGALVIGSLLVLFDYGVYSTYPLALAKFFVLYFLAFSPLIYSLSHAFKTPTRAYLCAVLFDIMISFASNMLTLVVGFGLLFIDPEKGFTVIQMAQYFICVVSPTSALQHGLMTYGNPEHPNESKYSMMFLTSAMSIYVMTLFFLESRALRHWIARRKGDSNEPERWDGWSVTSINEDVMKDYTTVHEFPEKCSAVLAKDLHKSYSSIPVVKGLNFYVKRGECFALLGKNGAGKTTTFKMLTGDVSPEEGTITIDGNKTQSALTDVAIGYCPQADSFLPQLTPWQNMMVMARLNGVRHAEDCVAAVLHSVDLMLDAHVMSEVLSGGQKRRLSVAMSVLAELPVVLLDEPTTGIDPVARHLIWSLLSTIRNQGMSVVMTSHDMDECEAICSRVSFMRYGIVVATGSPCHLICTYSPGFGVTLTVQDPSAEALLYFNSLLQEKLKASPSISAEDDDNYQWEIPREGEKCLSRIFDVMEELVATHKIGASKESSSQDTSEEKQKKFVVSDYSVESNCLNDVVTILSHSSRESLWMLGNAENFYDSLSASSFDAKTAHPYYQEPTERELAIMKKRMSIISHKLSTVESSYSAYGIAIVSAILIVLNFALKAFDLSRIEWNWELFFFIVDSLAVLSLIYGVFAERAAFLQPFAVLCIITVSFLFLLAAFFGSGIYDPKSYAAEYVEMDLRERINDNTAAMTEEVKFTCAVGIVATSLLGLLHAWFLVLVVKCAEYFRHLEKEKKRDVENQQSI</sequence>
<feature type="transmembrane region" description="Helical" evidence="9">
    <location>
        <begin position="1049"/>
        <end position="1076"/>
    </location>
</feature>
<evidence type="ECO:0000256" key="8">
    <source>
        <dbReference type="ARBA" id="ARBA00023136"/>
    </source>
</evidence>
<keyword evidence="6" id="KW-0067">ATP-binding</keyword>
<comment type="subcellular location">
    <subcellularLocation>
        <location evidence="1">Membrane</location>
        <topology evidence="1">Multi-pass membrane protein</topology>
    </subcellularLocation>
</comment>
<comment type="caution">
    <text evidence="11">The sequence shown here is derived from an EMBL/GenBank/DDBJ whole genome shotgun (WGS) entry which is preliminary data.</text>
</comment>
<dbReference type="GO" id="GO:0005524">
    <property type="term" value="F:ATP binding"/>
    <property type="evidence" value="ECO:0007669"/>
    <property type="project" value="UniProtKB-KW"/>
</dbReference>
<feature type="transmembrane region" description="Helical" evidence="9">
    <location>
        <begin position="303"/>
        <end position="324"/>
    </location>
</feature>
<dbReference type="Gene3D" id="3.40.50.300">
    <property type="entry name" value="P-loop containing nucleotide triphosphate hydrolases"/>
    <property type="match status" value="2"/>
</dbReference>
<keyword evidence="8 9" id="KW-0472">Membrane</keyword>
<keyword evidence="12" id="KW-1185">Reference proteome</keyword>
<dbReference type="InterPro" id="IPR003593">
    <property type="entry name" value="AAA+_ATPase"/>
</dbReference>
<accession>A0AA39HHI4</accession>
<feature type="transmembrane region" description="Helical" evidence="9">
    <location>
        <begin position="394"/>
        <end position="420"/>
    </location>
</feature>
<dbReference type="GO" id="GO:0005319">
    <property type="term" value="F:lipid transporter activity"/>
    <property type="evidence" value="ECO:0007669"/>
    <property type="project" value="TreeGrafter"/>
</dbReference>
<feature type="domain" description="ABC transporter" evidence="10">
    <location>
        <begin position="1258"/>
        <end position="1484"/>
    </location>
</feature>
<feature type="transmembrane region" description="Helical" evidence="9">
    <location>
        <begin position="26"/>
        <end position="48"/>
    </location>
</feature>
<evidence type="ECO:0000256" key="3">
    <source>
        <dbReference type="ARBA" id="ARBA00022448"/>
    </source>
</evidence>
<feature type="transmembrane region" description="Helical" evidence="9">
    <location>
        <begin position="227"/>
        <end position="249"/>
    </location>
</feature>
<dbReference type="SMART" id="SM00382">
    <property type="entry name" value="AAA"/>
    <property type="match status" value="2"/>
</dbReference>
<feature type="transmembrane region" description="Helical" evidence="9">
    <location>
        <begin position="1766"/>
        <end position="1787"/>
    </location>
</feature>
<feature type="transmembrane region" description="Helical" evidence="9">
    <location>
        <begin position="331"/>
        <end position="349"/>
    </location>
</feature>
<dbReference type="GO" id="GO:0140359">
    <property type="term" value="F:ABC-type transporter activity"/>
    <property type="evidence" value="ECO:0007669"/>
    <property type="project" value="InterPro"/>
</dbReference>
<keyword evidence="5" id="KW-0547">Nucleotide-binding</keyword>
<feature type="transmembrane region" description="Helical" evidence="9">
    <location>
        <begin position="1007"/>
        <end position="1028"/>
    </location>
</feature>
<keyword evidence="7 9" id="KW-1133">Transmembrane helix</keyword>
<dbReference type="FunFam" id="3.40.50.300:FF:000335">
    <property type="entry name" value="ATP binding cassette subfamily A member 5"/>
    <property type="match status" value="1"/>
</dbReference>
<dbReference type="PROSITE" id="PS00211">
    <property type="entry name" value="ABC_TRANSPORTER_1"/>
    <property type="match status" value="2"/>
</dbReference>
<dbReference type="PROSITE" id="PS50893">
    <property type="entry name" value="ABC_TRANSPORTER_2"/>
    <property type="match status" value="2"/>
</dbReference>
<dbReference type="Pfam" id="PF12698">
    <property type="entry name" value="ABC2_membrane_3"/>
    <property type="match status" value="2"/>
</dbReference>
<dbReference type="InterPro" id="IPR026082">
    <property type="entry name" value="ABCA"/>
</dbReference>
<evidence type="ECO:0000256" key="2">
    <source>
        <dbReference type="ARBA" id="ARBA00008869"/>
    </source>
</evidence>
<dbReference type="GO" id="GO:0016887">
    <property type="term" value="F:ATP hydrolysis activity"/>
    <property type="evidence" value="ECO:0007669"/>
    <property type="project" value="InterPro"/>
</dbReference>
<keyword evidence="4 9" id="KW-0812">Transmembrane</keyword>
<evidence type="ECO:0000313" key="11">
    <source>
        <dbReference type="EMBL" id="KAK0405983.1"/>
    </source>
</evidence>
<reference evidence="11" key="1">
    <citation type="submission" date="2023-06" db="EMBL/GenBank/DDBJ databases">
        <title>Genomic analysis of the entomopathogenic nematode Steinernema hermaphroditum.</title>
        <authorList>
            <person name="Schwarz E.M."/>
            <person name="Heppert J.K."/>
            <person name="Baniya A."/>
            <person name="Schwartz H.T."/>
            <person name="Tan C.-H."/>
            <person name="Antoshechkin I."/>
            <person name="Sternberg P.W."/>
            <person name="Goodrich-Blair H."/>
            <person name="Dillman A.R."/>
        </authorList>
    </citation>
    <scope>NUCLEOTIDE SEQUENCE</scope>
    <source>
        <strain evidence="11">PS9179</strain>
        <tissue evidence="11">Whole animal</tissue>
    </source>
</reference>
<dbReference type="InterPro" id="IPR003439">
    <property type="entry name" value="ABC_transporter-like_ATP-bd"/>
</dbReference>
<evidence type="ECO:0000256" key="4">
    <source>
        <dbReference type="ARBA" id="ARBA00022692"/>
    </source>
</evidence>
<comment type="similarity">
    <text evidence="2">Belongs to the ABC transporter superfamily. ABCA family.</text>
</comment>
<dbReference type="EMBL" id="JAUCMV010000004">
    <property type="protein sequence ID" value="KAK0405983.1"/>
    <property type="molecule type" value="Genomic_DNA"/>
</dbReference>
<evidence type="ECO:0000313" key="12">
    <source>
        <dbReference type="Proteomes" id="UP001175271"/>
    </source>
</evidence>
<dbReference type="GO" id="GO:0016020">
    <property type="term" value="C:membrane"/>
    <property type="evidence" value="ECO:0007669"/>
    <property type="project" value="UniProtKB-SubCell"/>
</dbReference>
<gene>
    <name evidence="11" type="ORF">QR680_018297</name>
</gene>
<feature type="transmembrane region" description="Helical" evidence="9">
    <location>
        <begin position="1711"/>
        <end position="1732"/>
    </location>
</feature>
<feature type="transmembrane region" description="Helical" evidence="9">
    <location>
        <begin position="1648"/>
        <end position="1667"/>
    </location>
</feature>
<dbReference type="Pfam" id="PF00005">
    <property type="entry name" value="ABC_tran"/>
    <property type="match status" value="2"/>
</dbReference>
<feature type="transmembrane region" description="Helical" evidence="9">
    <location>
        <begin position="1116"/>
        <end position="1145"/>
    </location>
</feature>
<protein>
    <recommendedName>
        <fullName evidence="10">ABC transporter domain-containing protein</fullName>
    </recommendedName>
</protein>
<evidence type="ECO:0000256" key="5">
    <source>
        <dbReference type="ARBA" id="ARBA00022741"/>
    </source>
</evidence>
<feature type="transmembrane region" description="Helical" evidence="9">
    <location>
        <begin position="1082"/>
        <end position="1104"/>
    </location>
</feature>
<dbReference type="InterPro" id="IPR013525">
    <property type="entry name" value="ABC2_TM"/>
</dbReference>
<feature type="transmembrane region" description="Helical" evidence="9">
    <location>
        <begin position="270"/>
        <end position="297"/>
    </location>
</feature>
<dbReference type="Proteomes" id="UP001175271">
    <property type="component" value="Unassembled WGS sequence"/>
</dbReference>
<dbReference type="PANTHER" id="PTHR19229">
    <property type="entry name" value="ATP-BINDING CASSETTE TRANSPORTER SUBFAMILY A ABCA"/>
    <property type="match status" value="1"/>
</dbReference>
<feature type="transmembrane region" description="Helical" evidence="9">
    <location>
        <begin position="355"/>
        <end position="374"/>
    </location>
</feature>
<dbReference type="SUPFAM" id="SSF52540">
    <property type="entry name" value="P-loop containing nucleoside triphosphate hydrolases"/>
    <property type="match status" value="2"/>
</dbReference>
<dbReference type="InterPro" id="IPR017871">
    <property type="entry name" value="ABC_transporter-like_CS"/>
</dbReference>
<dbReference type="CDD" id="cd03263">
    <property type="entry name" value="ABC_subfamily_A"/>
    <property type="match status" value="2"/>
</dbReference>
<organism evidence="11 12">
    <name type="scientific">Steinernema hermaphroditum</name>
    <dbReference type="NCBI Taxonomy" id="289476"/>
    <lineage>
        <taxon>Eukaryota</taxon>
        <taxon>Metazoa</taxon>
        <taxon>Ecdysozoa</taxon>
        <taxon>Nematoda</taxon>
        <taxon>Chromadorea</taxon>
        <taxon>Rhabditida</taxon>
        <taxon>Tylenchina</taxon>
        <taxon>Panagrolaimomorpha</taxon>
        <taxon>Strongyloidoidea</taxon>
        <taxon>Steinernematidae</taxon>
        <taxon>Steinernema</taxon>
    </lineage>
</organism>
<feature type="domain" description="ABC transporter" evidence="10">
    <location>
        <begin position="474"/>
        <end position="709"/>
    </location>
</feature>
<evidence type="ECO:0000256" key="9">
    <source>
        <dbReference type="SAM" id="Phobius"/>
    </source>
</evidence>
<evidence type="ECO:0000259" key="10">
    <source>
        <dbReference type="PROSITE" id="PS50893"/>
    </source>
</evidence>
<dbReference type="InterPro" id="IPR027417">
    <property type="entry name" value="P-loop_NTPase"/>
</dbReference>
<name>A0AA39HHI4_9BILA</name>
<keyword evidence="3" id="KW-0813">Transport</keyword>
<feature type="transmembrane region" description="Helical" evidence="9">
    <location>
        <begin position="1679"/>
        <end position="1699"/>
    </location>
</feature>
<evidence type="ECO:0000256" key="6">
    <source>
        <dbReference type="ARBA" id="ARBA00022840"/>
    </source>
</evidence>
<evidence type="ECO:0000256" key="1">
    <source>
        <dbReference type="ARBA" id="ARBA00004141"/>
    </source>
</evidence>
<evidence type="ECO:0000256" key="7">
    <source>
        <dbReference type="ARBA" id="ARBA00022989"/>
    </source>
</evidence>
<feature type="transmembrane region" description="Helical" evidence="9">
    <location>
        <begin position="1188"/>
        <end position="1207"/>
    </location>
</feature>
<proteinExistence type="inferred from homology"/>